<keyword evidence="2" id="KW-1185">Reference proteome</keyword>
<organism evidence="1 2">
    <name type="scientific">Actinomadura citrea</name>
    <dbReference type="NCBI Taxonomy" id="46158"/>
    <lineage>
        <taxon>Bacteria</taxon>
        <taxon>Bacillati</taxon>
        <taxon>Actinomycetota</taxon>
        <taxon>Actinomycetes</taxon>
        <taxon>Streptosporangiales</taxon>
        <taxon>Thermomonosporaceae</taxon>
        <taxon>Actinomadura</taxon>
    </lineage>
</organism>
<evidence type="ECO:0000313" key="2">
    <source>
        <dbReference type="Proteomes" id="UP000591272"/>
    </source>
</evidence>
<dbReference type="RefSeq" id="WP_179831529.1">
    <property type="nucleotide sequence ID" value="NZ_BMRD01000005.1"/>
</dbReference>
<name>A0A7Y9KAA3_9ACTN</name>
<accession>A0A7Y9KAA3</accession>
<protein>
    <submittedName>
        <fullName evidence="1">Uncharacterized protein</fullName>
    </submittedName>
</protein>
<dbReference type="Proteomes" id="UP000591272">
    <property type="component" value="Unassembled WGS sequence"/>
</dbReference>
<comment type="caution">
    <text evidence="1">The sequence shown here is derived from an EMBL/GenBank/DDBJ whole genome shotgun (WGS) entry which is preliminary data.</text>
</comment>
<evidence type="ECO:0000313" key="1">
    <source>
        <dbReference type="EMBL" id="NYE09951.1"/>
    </source>
</evidence>
<sequence>MSRLVDRLLERVAPKATASAGCSYSNYCYRTLYMRRMCCLDQGCQSWVIGACG</sequence>
<proteinExistence type="predicted"/>
<dbReference type="EMBL" id="JACCBT010000001">
    <property type="protein sequence ID" value="NYE09951.1"/>
    <property type="molecule type" value="Genomic_DNA"/>
</dbReference>
<reference evidence="1 2" key="1">
    <citation type="submission" date="2020-07" db="EMBL/GenBank/DDBJ databases">
        <title>Sequencing the genomes of 1000 actinobacteria strains.</title>
        <authorList>
            <person name="Klenk H.-P."/>
        </authorList>
    </citation>
    <scope>NUCLEOTIDE SEQUENCE [LARGE SCALE GENOMIC DNA]</scope>
    <source>
        <strain evidence="1 2">DSM 43461</strain>
    </source>
</reference>
<dbReference type="AlphaFoldDB" id="A0A7Y9KAA3"/>
<gene>
    <name evidence="1" type="ORF">BJ999_000247</name>
</gene>